<accession>A0A011PDC7</accession>
<keyword evidence="2" id="KW-0813">Transport</keyword>
<comment type="caution">
    <text evidence="2">The sequence shown here is derived from an EMBL/GenBank/DDBJ whole genome shotgun (WGS) entry which is preliminary data.</text>
</comment>
<keyword evidence="2" id="KW-0762">Sugar transport</keyword>
<evidence type="ECO:0000313" key="3">
    <source>
        <dbReference type="Proteomes" id="UP000022141"/>
    </source>
</evidence>
<dbReference type="PIRSF" id="PIRSF032620">
    <property type="entry name" value="UCP032620"/>
    <property type="match status" value="1"/>
</dbReference>
<dbReference type="InterPro" id="IPR014571">
    <property type="entry name" value="UCP032620"/>
</dbReference>
<dbReference type="AlphaFoldDB" id="A0A011PDC7"/>
<sequence length="251" mass="27906">MENNNVLKRLADFVEHGWNLEEHESYDVWLRRIDGLLRSLGKNDVADELSALGRTSSGVSWKIYRDRQVSHLEGHVLLAEEALSAESKTGQLSTNNVPRQVSKTKVFVVHGHDDYAKQSAARFLEKLHLEAVLLHEKANQGQTVIEKFESYSDVGFAVVLLTPDDVGASSRTPEKLSGRARQNVILELGYFTGKLGRSRVCGLFRPGVEVPSDFHGVLFIEMDEQGGWKPKLAQELVSAGMQINVQGLLQG</sequence>
<reference evidence="2" key="1">
    <citation type="submission" date="2014-02" db="EMBL/GenBank/DDBJ databases">
        <title>Expanding our view of genomic diversity in Candidatus Accumulibacter clades.</title>
        <authorList>
            <person name="Skennerton C.T."/>
            <person name="Barr J.J."/>
            <person name="Slater F.R."/>
            <person name="Bond P.L."/>
            <person name="Tyson G.W."/>
        </authorList>
    </citation>
    <scope>NUCLEOTIDE SEQUENCE [LARGE SCALE GENOMIC DNA]</scope>
</reference>
<feature type="domain" description="CD-NTase-associated protein 12/Pycsar effector protein TIR" evidence="1">
    <location>
        <begin position="105"/>
        <end position="223"/>
    </location>
</feature>
<gene>
    <name evidence="2" type="ORF">AW11_03424</name>
</gene>
<dbReference type="InterPro" id="IPR019302">
    <property type="entry name" value="CAP12/PCTIR_TIR_dom"/>
</dbReference>
<proteinExistence type="predicted"/>
<protein>
    <submittedName>
        <fullName evidence="2">ABC-type sugar transport system, periplasmic component</fullName>
    </submittedName>
</protein>
<dbReference type="Proteomes" id="UP000022141">
    <property type="component" value="Unassembled WGS sequence"/>
</dbReference>
<evidence type="ECO:0000313" key="2">
    <source>
        <dbReference type="EMBL" id="EXI85596.1"/>
    </source>
</evidence>
<keyword evidence="3" id="KW-1185">Reference proteome</keyword>
<evidence type="ECO:0000259" key="1">
    <source>
        <dbReference type="Pfam" id="PF10137"/>
    </source>
</evidence>
<dbReference type="EMBL" id="JEMY01000053">
    <property type="protein sequence ID" value="EXI85596.1"/>
    <property type="molecule type" value="Genomic_DNA"/>
</dbReference>
<dbReference type="Pfam" id="PF10137">
    <property type="entry name" value="CAP12-PCTIR_TIR"/>
    <property type="match status" value="1"/>
</dbReference>
<organism evidence="2 3">
    <name type="scientific">Accumulibacter regalis</name>
    <dbReference type="NCBI Taxonomy" id="522306"/>
    <lineage>
        <taxon>Bacteria</taxon>
        <taxon>Pseudomonadati</taxon>
        <taxon>Pseudomonadota</taxon>
        <taxon>Betaproteobacteria</taxon>
        <taxon>Candidatus Accumulibacter</taxon>
    </lineage>
</organism>
<name>A0A011PDC7_ACCRE</name>
<dbReference type="eggNOG" id="COG4271">
    <property type="taxonomic scope" value="Bacteria"/>
</dbReference>
<dbReference type="GO" id="GO:0050135">
    <property type="term" value="F:NADP+ nucleosidase activity"/>
    <property type="evidence" value="ECO:0007669"/>
    <property type="project" value="InterPro"/>
</dbReference>
<dbReference type="STRING" id="1454004.AW11_03424"/>